<dbReference type="PANTHER" id="PTHR37031">
    <property type="entry name" value="METALLOPHOSPHATASE BINDING DOMAIN PROTEIN"/>
    <property type="match status" value="1"/>
</dbReference>
<dbReference type="PANTHER" id="PTHR37031:SF2">
    <property type="entry name" value="PHOD-LIKE PHOSPHATASE METALLOPHOSPHATASE DOMAIN-CONTAINING PROTEIN"/>
    <property type="match status" value="1"/>
</dbReference>
<gene>
    <name evidence="1" type="ORF">JOC48_003132</name>
</gene>
<dbReference type="RefSeq" id="WP_204501121.1">
    <property type="nucleotide sequence ID" value="NZ_JAFBDR010000019.1"/>
</dbReference>
<dbReference type="EMBL" id="JAFBDR010000019">
    <property type="protein sequence ID" value="MBM7572601.1"/>
    <property type="molecule type" value="Genomic_DNA"/>
</dbReference>
<reference evidence="1 2" key="1">
    <citation type="submission" date="2021-01" db="EMBL/GenBank/DDBJ databases">
        <title>Genomic Encyclopedia of Type Strains, Phase IV (KMG-IV): sequencing the most valuable type-strain genomes for metagenomic binning, comparative biology and taxonomic classification.</title>
        <authorList>
            <person name="Goeker M."/>
        </authorList>
    </citation>
    <scope>NUCLEOTIDE SEQUENCE [LARGE SCALE GENOMIC DNA]</scope>
    <source>
        <strain evidence="1 2">DSM 23711</strain>
    </source>
</reference>
<dbReference type="SUPFAM" id="SSF56300">
    <property type="entry name" value="Metallo-dependent phosphatases"/>
    <property type="match status" value="1"/>
</dbReference>
<keyword evidence="2" id="KW-1185">Reference proteome</keyword>
<proteinExistence type="predicted"/>
<dbReference type="InterPro" id="IPR038607">
    <property type="entry name" value="PhoD-like_sf"/>
</dbReference>
<dbReference type="Gene3D" id="3.60.21.70">
    <property type="entry name" value="PhoD-like phosphatase"/>
    <property type="match status" value="1"/>
</dbReference>
<evidence type="ECO:0008006" key="3">
    <source>
        <dbReference type="Google" id="ProtNLM"/>
    </source>
</evidence>
<accession>A0ABS2N3A9</accession>
<dbReference type="InterPro" id="IPR029052">
    <property type="entry name" value="Metallo-depent_PP-like"/>
</dbReference>
<dbReference type="Proteomes" id="UP001296943">
    <property type="component" value="Unassembled WGS sequence"/>
</dbReference>
<sequence>MDLPSILSGPIVRRTEASHVHLWIATSEDYSMDAALYDVDNAYRMIDSETETETIELGKKLFIHLVKIMPVQEELPTNRLIGYNLFFRKESTTIDLNQLGLLSKQNPHAIIYGDFKYPTFYMNTRNANNVLYGSCRKPQSYGDDALVGADLIIEESQDDICNRPSSLFLMGNQIYADDIPVPLRTFIMELGKELIGKDEKLERLDTRLKMNSKLSFLNELSGRQYMIKQLAQFTPNHGANHLITLGEYAAMYLLSFGPQLWDLAESYGVFDTFNTDMQDDYFVAIPDQPNKKALEKELNQNRMEYIEQATNIYQFQQDLYRIRRLLANTPTYMIFDDHDITGDWNLTSEWKTAVRNAPLGKHIVANGLAAYWAFQGWGNNPNAFDTLFKATMQNYMQAFSIESDSYQDWVDMLWNFNDWQFVAPTYPKAIFLDTRTMRSNAINVSATKEEEVQRSQLKNTEGWKKASALLKNSGWKHQSPLIVVSPRPLYGNDLIEATLYNFFNPLRFLGIKRQRMLDLKARKYNRDEFHTFYRWLAECNPSHCFILSGDSHYAAALKSTVEYNEGKNLKLYQFTSSRLTDICSVTSDSFLTKAVHFIKNRMQKRIFRYCDNQNNLVIEDKGAPCPPTYRWRETIRYLSTENGKMIDTENNVGMLILDSQSVQNVLVKYYGLHKQMIPYEKLNLID</sequence>
<name>A0ABS2N3A9_9BACI</name>
<organism evidence="1 2">
    <name type="scientific">Aquibacillus albus</name>
    <dbReference type="NCBI Taxonomy" id="1168171"/>
    <lineage>
        <taxon>Bacteria</taxon>
        <taxon>Bacillati</taxon>
        <taxon>Bacillota</taxon>
        <taxon>Bacilli</taxon>
        <taxon>Bacillales</taxon>
        <taxon>Bacillaceae</taxon>
        <taxon>Aquibacillus</taxon>
    </lineage>
</organism>
<protein>
    <recommendedName>
        <fullName evidence="3">PhoD-like phosphatase metallophosphatase domain-containing protein</fullName>
    </recommendedName>
</protein>
<comment type="caution">
    <text evidence="1">The sequence shown here is derived from an EMBL/GenBank/DDBJ whole genome shotgun (WGS) entry which is preliminary data.</text>
</comment>
<evidence type="ECO:0000313" key="2">
    <source>
        <dbReference type="Proteomes" id="UP001296943"/>
    </source>
</evidence>
<evidence type="ECO:0000313" key="1">
    <source>
        <dbReference type="EMBL" id="MBM7572601.1"/>
    </source>
</evidence>